<keyword evidence="1" id="KW-1133">Transmembrane helix</keyword>
<evidence type="ECO:0000256" key="1">
    <source>
        <dbReference type="SAM" id="Phobius"/>
    </source>
</evidence>
<feature type="transmembrane region" description="Helical" evidence="1">
    <location>
        <begin position="400"/>
        <end position="418"/>
    </location>
</feature>
<dbReference type="Proteomes" id="UP000428260">
    <property type="component" value="Chromosome"/>
</dbReference>
<protein>
    <submittedName>
        <fullName evidence="2">Uncharacterized protein</fullName>
    </submittedName>
</protein>
<feature type="transmembrane region" description="Helical" evidence="1">
    <location>
        <begin position="32"/>
        <end position="52"/>
    </location>
</feature>
<feature type="transmembrane region" description="Helical" evidence="1">
    <location>
        <begin position="163"/>
        <end position="180"/>
    </location>
</feature>
<accession>A0A6I6JUL0</accession>
<keyword evidence="3" id="KW-1185">Reference proteome</keyword>
<keyword evidence="1" id="KW-0472">Membrane</keyword>
<feature type="transmembrane region" description="Helical" evidence="1">
    <location>
        <begin position="7"/>
        <end position="26"/>
    </location>
</feature>
<feature type="transmembrane region" description="Helical" evidence="1">
    <location>
        <begin position="369"/>
        <end position="388"/>
    </location>
</feature>
<feature type="transmembrane region" description="Helical" evidence="1">
    <location>
        <begin position="91"/>
        <end position="119"/>
    </location>
</feature>
<reference evidence="2 3" key="1">
    <citation type="submission" date="2019-11" db="EMBL/GenBank/DDBJ databases">
        <authorList>
            <person name="Zheng R.K."/>
            <person name="Sun C.M."/>
        </authorList>
    </citation>
    <scope>NUCLEOTIDE SEQUENCE [LARGE SCALE GENOMIC DNA]</scope>
    <source>
        <strain evidence="2 3">WC007</strain>
    </source>
</reference>
<feature type="transmembrane region" description="Helical" evidence="1">
    <location>
        <begin position="438"/>
        <end position="456"/>
    </location>
</feature>
<dbReference type="AlphaFoldDB" id="A0A6I6JUL0"/>
<feature type="transmembrane region" description="Helical" evidence="1">
    <location>
        <begin position="226"/>
        <end position="248"/>
    </location>
</feature>
<proteinExistence type="predicted"/>
<organism evidence="2 3">
    <name type="scientific">Maribellus comscasis</name>
    <dbReference type="NCBI Taxonomy" id="2681766"/>
    <lineage>
        <taxon>Bacteria</taxon>
        <taxon>Pseudomonadati</taxon>
        <taxon>Bacteroidota</taxon>
        <taxon>Bacteroidia</taxon>
        <taxon>Marinilabiliales</taxon>
        <taxon>Prolixibacteraceae</taxon>
        <taxon>Maribellus</taxon>
    </lineage>
</organism>
<feature type="transmembrane region" description="Helical" evidence="1">
    <location>
        <begin position="269"/>
        <end position="289"/>
    </location>
</feature>
<keyword evidence="1" id="KW-0812">Transmembrane</keyword>
<evidence type="ECO:0000313" key="3">
    <source>
        <dbReference type="Proteomes" id="UP000428260"/>
    </source>
</evidence>
<dbReference type="KEGG" id="mcos:GM418_25050"/>
<feature type="transmembrane region" description="Helical" evidence="1">
    <location>
        <begin position="59"/>
        <end position="79"/>
    </location>
</feature>
<feature type="transmembrane region" description="Helical" evidence="1">
    <location>
        <begin position="338"/>
        <end position="357"/>
    </location>
</feature>
<dbReference type="RefSeq" id="WP_158870061.1">
    <property type="nucleotide sequence ID" value="NZ_CP046401.1"/>
</dbReference>
<gene>
    <name evidence="2" type="ORF">GM418_25050</name>
</gene>
<feature type="transmembrane region" description="Helical" evidence="1">
    <location>
        <begin position="314"/>
        <end position="333"/>
    </location>
</feature>
<sequence length="466" mass="52382">MIKSERFPKWMHIVFPAIAMMLGWGLRGHIGGGPFGAMIPGAMVALSIGMLLELPAWSISILVVFGVFGIGMGGEMTYGQTLGILRDPETIWWGATGTTLKGAMWGLLGGAVLSLGFLFHKTSKKVFITASLLIILGMFIGFKTINDSMLIYFSDPENPRAESWAGLLLAAILLLVYLRIKISSPDFKLVIRFALFGMIGGALGFGLGSFWLVLGVYLPDAIFSSWWKAMEFSFGFLLGAFLGYASWLSRKEFLVQQIKEIKEITPVKFTVWKEMTVVLITGLLIYWLIPNVMEWFANTVIVNNMAGGNIKEEIARLLVNYAFVGLLFIIVLIRFPKAAWQIGITLTFCHTAIDLFRDFYNDINFWSPFTLHFFWVFLTTAIVAWGVASFSNKANSVRKLFLLLIWSCILISVLRMFVHPENFNVKELTFCQIICGRFVVDLFFVVSAAFLTWFLFAKIKPKAELM</sequence>
<feature type="transmembrane region" description="Helical" evidence="1">
    <location>
        <begin position="189"/>
        <end position="214"/>
    </location>
</feature>
<name>A0A6I6JUL0_9BACT</name>
<feature type="transmembrane region" description="Helical" evidence="1">
    <location>
        <begin position="126"/>
        <end position="143"/>
    </location>
</feature>
<evidence type="ECO:0000313" key="2">
    <source>
        <dbReference type="EMBL" id="QGY46805.1"/>
    </source>
</evidence>
<dbReference type="EMBL" id="CP046401">
    <property type="protein sequence ID" value="QGY46805.1"/>
    <property type="molecule type" value="Genomic_DNA"/>
</dbReference>